<feature type="coiled-coil region" evidence="5">
    <location>
        <begin position="402"/>
        <end position="563"/>
    </location>
</feature>
<organism evidence="7 8">
    <name type="scientific">Leersia perrieri</name>
    <dbReference type="NCBI Taxonomy" id="77586"/>
    <lineage>
        <taxon>Eukaryota</taxon>
        <taxon>Viridiplantae</taxon>
        <taxon>Streptophyta</taxon>
        <taxon>Embryophyta</taxon>
        <taxon>Tracheophyta</taxon>
        <taxon>Spermatophyta</taxon>
        <taxon>Magnoliopsida</taxon>
        <taxon>Liliopsida</taxon>
        <taxon>Poales</taxon>
        <taxon>Poaceae</taxon>
        <taxon>BOP clade</taxon>
        <taxon>Oryzoideae</taxon>
        <taxon>Oryzeae</taxon>
        <taxon>Oryzinae</taxon>
        <taxon>Leersia</taxon>
    </lineage>
</organism>
<feature type="region of interest" description="Disordered" evidence="6">
    <location>
        <begin position="968"/>
        <end position="1004"/>
    </location>
</feature>
<dbReference type="PANTHER" id="PTHR31908:SF2">
    <property type="entry name" value="PROTEIN CROWDED NUCLEI 4"/>
    <property type="match status" value="1"/>
</dbReference>
<feature type="region of interest" description="Disordered" evidence="6">
    <location>
        <begin position="753"/>
        <end position="775"/>
    </location>
</feature>
<feature type="compositionally biased region" description="Acidic residues" evidence="6">
    <location>
        <begin position="941"/>
        <end position="954"/>
    </location>
</feature>
<reference evidence="8" key="2">
    <citation type="submission" date="2013-12" db="EMBL/GenBank/DDBJ databases">
        <authorList>
            <person name="Yu Y."/>
            <person name="Lee S."/>
            <person name="de Baynast K."/>
            <person name="Wissotski M."/>
            <person name="Liu L."/>
            <person name="Talag J."/>
            <person name="Goicoechea J."/>
            <person name="Angelova A."/>
            <person name="Jetty R."/>
            <person name="Kudrna D."/>
            <person name="Golser W."/>
            <person name="Rivera L."/>
            <person name="Zhang J."/>
            <person name="Wing R."/>
        </authorList>
    </citation>
    <scope>NUCLEOTIDE SEQUENCE</scope>
</reference>
<feature type="region of interest" description="Disordered" evidence="6">
    <location>
        <begin position="900"/>
        <end position="956"/>
    </location>
</feature>
<dbReference type="Proteomes" id="UP000032180">
    <property type="component" value="Chromosome 1"/>
</dbReference>
<comment type="similarity">
    <text evidence="4">Belongs to the CRWN family.</text>
</comment>
<dbReference type="InterPro" id="IPR040418">
    <property type="entry name" value="CRWN"/>
</dbReference>
<dbReference type="Gramene" id="LPERR01G27680.1">
    <property type="protein sequence ID" value="LPERR01G27680.1"/>
    <property type="gene ID" value="LPERR01G27680"/>
</dbReference>
<accession>A0A0D9V646</accession>
<dbReference type="AlphaFoldDB" id="A0A0D9V646"/>
<evidence type="ECO:0000256" key="2">
    <source>
        <dbReference type="ARBA" id="ARBA00023242"/>
    </source>
</evidence>
<feature type="compositionally biased region" description="Basic and acidic residues" evidence="6">
    <location>
        <begin position="910"/>
        <end position="924"/>
    </location>
</feature>
<feature type="coiled-coil region" evidence="5">
    <location>
        <begin position="73"/>
        <end position="100"/>
    </location>
</feature>
<evidence type="ECO:0000313" key="7">
    <source>
        <dbReference type="EnsemblPlants" id="LPERR01G27680.1"/>
    </source>
</evidence>
<dbReference type="GO" id="GO:0005652">
    <property type="term" value="C:nuclear lamina"/>
    <property type="evidence" value="ECO:0007669"/>
    <property type="project" value="UniProtKB-SubCell"/>
</dbReference>
<feature type="compositionally biased region" description="Basic and acidic residues" evidence="6">
    <location>
        <begin position="757"/>
        <end position="769"/>
    </location>
</feature>
<reference evidence="7 8" key="1">
    <citation type="submission" date="2012-08" db="EMBL/GenBank/DDBJ databases">
        <title>Oryza genome evolution.</title>
        <authorList>
            <person name="Wing R.A."/>
        </authorList>
    </citation>
    <scope>NUCLEOTIDE SEQUENCE</scope>
</reference>
<evidence type="ECO:0008006" key="9">
    <source>
        <dbReference type="Google" id="ProtNLM"/>
    </source>
</evidence>
<keyword evidence="8" id="KW-1185">Reference proteome</keyword>
<dbReference type="STRING" id="77586.A0A0D9V646"/>
<dbReference type="GO" id="GO:0006997">
    <property type="term" value="P:nucleus organization"/>
    <property type="evidence" value="ECO:0007669"/>
    <property type="project" value="InterPro"/>
</dbReference>
<dbReference type="PANTHER" id="PTHR31908">
    <property type="entry name" value="PROTEIN CROWDED NUCLEI 4"/>
    <property type="match status" value="1"/>
</dbReference>
<evidence type="ECO:0000256" key="5">
    <source>
        <dbReference type="SAM" id="Coils"/>
    </source>
</evidence>
<proteinExistence type="inferred from homology"/>
<feature type="compositionally biased region" description="Acidic residues" evidence="6">
    <location>
        <begin position="982"/>
        <end position="997"/>
    </location>
</feature>
<reference evidence="7" key="3">
    <citation type="submission" date="2015-04" db="UniProtKB">
        <authorList>
            <consortium name="EnsemblPlants"/>
        </authorList>
    </citation>
    <scope>IDENTIFICATION</scope>
</reference>
<dbReference type="EnsemblPlants" id="LPERR01G27680.1">
    <property type="protein sequence ID" value="LPERR01G27680.1"/>
    <property type="gene ID" value="LPERR01G27680"/>
</dbReference>
<dbReference type="GO" id="GO:2000280">
    <property type="term" value="P:regulation of root development"/>
    <property type="evidence" value="ECO:0007669"/>
    <property type="project" value="EnsemblPlants"/>
</dbReference>
<evidence type="ECO:0000313" key="8">
    <source>
        <dbReference type="Proteomes" id="UP000032180"/>
    </source>
</evidence>
<evidence type="ECO:0000256" key="1">
    <source>
        <dbReference type="ARBA" id="ARBA00023054"/>
    </source>
</evidence>
<keyword evidence="2" id="KW-0539">Nucleus</keyword>
<evidence type="ECO:0000256" key="3">
    <source>
        <dbReference type="ARBA" id="ARBA00024186"/>
    </source>
</evidence>
<dbReference type="eggNOG" id="ENOG502QT60">
    <property type="taxonomic scope" value="Eukaryota"/>
</dbReference>
<dbReference type="GO" id="GO:0016363">
    <property type="term" value="C:nuclear matrix"/>
    <property type="evidence" value="ECO:0007669"/>
    <property type="project" value="EnsemblPlants"/>
</dbReference>
<sequence>MASPRSAGGGGGGGGGVGGVAGDEAIWSKLREAGFDEESIKRRDKAALIAYISRLESEIYEYQHNLGLVLVERKELTSKYEQLRAAMESAEIMHKRERATQQSALAEARKREENFKKNLGIQKECVANLEKALHDMRAETAETKVSYESKLAEALQLMEAAHKKFDEAEEKLLLVKSLEAESIRTRNAALRSLHDIDDREDQLRRHRISCELEIEAKEKEISLHSKSLNDREKILHEREEVLLKKQELFNQRDENILERLAYVTHSEKRLEEEKTFLEDERKILLEEKNKLDLKMEAIVSREEVLIQKESLLDKKESELLILQETIASKERAEIEKLNQEQEIALERRKHEFESEMANKQISFETAMEASRNTLDQRERALCEQESVVAQRFESVDLQRAELASKEKALAGRSDELREEEEKLLLHREAIHNELQKEREEIQKMKLDMEKDKALFEVEKQEAIQAQQDLAITQEDRDELLTLQMKLKEEIDSLRAQKRELMADADRLQAEKERFEIEWELIDEKNEELQKEAIRIAEERRTIAEYLKNESDIIKQEKDNLRVQFKYNSETLSHEHKEFMSKMQQEHASWLSKIQQERQDLKRDIDIQRMELLNSAKARQMEIDSYLREREEEFEQKKAKDMEQIKSQKEMIDTKLDYVRVELQKLEDERKEANLERERREQELSEIKSTIEALNNQREKLQEQRKLLHSDRAAITEQIQQLNVLEELKIDSENKQLSLIEHNKSKLGGNIKVTDNGFHSDQDEDRHDNCSQKQLSGRKLELSPSVSTPISWVRRYAQVIFKRSPEKSVDCDSFVQNGVSRDKSTRALAESINGAGELASDAIVAKVGQKRLNHLVSCDQTEALEPRRKHRRSAIQKVNGGEVTSICPSVLEEKCSKNEHDEAPFGLSNACKEHDYDDKEPEDLRTPGGPTSCDDAPYENGTVDDSDSVEDEEPSVETTVVVLSIVLTHPISKPATEPSNADGPEDNDDSDDEEEEEEKTSSAKKLWRFLIT</sequence>
<comment type="subcellular location">
    <subcellularLocation>
        <location evidence="3">Nucleus lamina</location>
    </subcellularLocation>
</comment>
<protein>
    <recommendedName>
        <fullName evidence="9">Nuclear matrix constituent protein 1-like protein</fullName>
    </recommendedName>
</protein>
<name>A0A0D9V646_9ORYZ</name>
<keyword evidence="1 5" id="KW-0175">Coiled coil</keyword>
<dbReference type="HOGENOM" id="CLU_008819_0_0_1"/>
<feature type="coiled-coil region" evidence="5">
    <location>
        <begin position="267"/>
        <end position="349"/>
    </location>
</feature>
<feature type="coiled-coil region" evidence="5">
    <location>
        <begin position="655"/>
        <end position="717"/>
    </location>
</feature>
<evidence type="ECO:0000256" key="4">
    <source>
        <dbReference type="ARBA" id="ARBA00024208"/>
    </source>
</evidence>
<dbReference type="GO" id="GO:1902584">
    <property type="term" value="P:positive regulation of response to water deprivation"/>
    <property type="evidence" value="ECO:0007669"/>
    <property type="project" value="EnsemblPlants"/>
</dbReference>
<evidence type="ECO:0000256" key="6">
    <source>
        <dbReference type="SAM" id="MobiDB-lite"/>
    </source>
</evidence>